<evidence type="ECO:0000256" key="1">
    <source>
        <dbReference type="ARBA" id="ARBA00023015"/>
    </source>
</evidence>
<keyword evidence="1" id="KW-0805">Transcription regulation</keyword>
<protein>
    <recommendedName>
        <fullName evidence="4">RNA polymerase sigma-70 ECF-like HTH domain-containing protein</fullName>
    </recommendedName>
</protein>
<dbReference type="Gene3D" id="1.10.10.10">
    <property type="entry name" value="Winged helix-like DNA-binding domain superfamily/Winged helix DNA-binding domain"/>
    <property type="match status" value="1"/>
</dbReference>
<accession>A0A271J139</accession>
<dbReference type="RefSeq" id="WP_095510906.1">
    <property type="nucleotide sequence ID" value="NZ_MQWD01000001.1"/>
</dbReference>
<name>A0A271J139_9BACT</name>
<proteinExistence type="predicted"/>
<organism evidence="5 6">
    <name type="scientific">Rubrivirga marina</name>
    <dbReference type="NCBI Taxonomy" id="1196024"/>
    <lineage>
        <taxon>Bacteria</taxon>
        <taxon>Pseudomonadati</taxon>
        <taxon>Rhodothermota</taxon>
        <taxon>Rhodothermia</taxon>
        <taxon>Rhodothermales</taxon>
        <taxon>Rubricoccaceae</taxon>
        <taxon>Rubrivirga</taxon>
    </lineage>
</organism>
<keyword evidence="6" id="KW-1185">Reference proteome</keyword>
<dbReference type="AlphaFoldDB" id="A0A271J139"/>
<dbReference type="Proteomes" id="UP000216339">
    <property type="component" value="Unassembled WGS sequence"/>
</dbReference>
<dbReference type="InterPro" id="IPR036388">
    <property type="entry name" value="WH-like_DNA-bd_sf"/>
</dbReference>
<evidence type="ECO:0000256" key="2">
    <source>
        <dbReference type="ARBA" id="ARBA00023082"/>
    </source>
</evidence>
<evidence type="ECO:0000259" key="4">
    <source>
        <dbReference type="Pfam" id="PF07638"/>
    </source>
</evidence>
<comment type="caution">
    <text evidence="5">The sequence shown here is derived from an EMBL/GenBank/DDBJ whole genome shotgun (WGS) entry which is preliminary data.</text>
</comment>
<evidence type="ECO:0000313" key="6">
    <source>
        <dbReference type="Proteomes" id="UP000216339"/>
    </source>
</evidence>
<dbReference type="OrthoDB" id="128473at2"/>
<dbReference type="PANTHER" id="PTHR43133:SF39">
    <property type="entry name" value="SIMILAR TO RNA POLYMERASE SIGMA-E FACTOR"/>
    <property type="match status" value="1"/>
</dbReference>
<keyword evidence="3" id="KW-0804">Transcription</keyword>
<dbReference type="InterPro" id="IPR039425">
    <property type="entry name" value="RNA_pol_sigma-70-like"/>
</dbReference>
<dbReference type="Pfam" id="PF07638">
    <property type="entry name" value="Sigma70_ECF"/>
    <property type="match status" value="1"/>
</dbReference>
<dbReference type="NCBIfam" id="TIGR02999">
    <property type="entry name" value="Sig-70_X6"/>
    <property type="match status" value="1"/>
</dbReference>
<dbReference type="InterPro" id="IPR013324">
    <property type="entry name" value="RNA_pol_sigma_r3/r4-like"/>
</dbReference>
<feature type="domain" description="RNA polymerase sigma-70 ECF-like HTH" evidence="4">
    <location>
        <begin position="18"/>
        <end position="183"/>
    </location>
</feature>
<keyword evidence="2" id="KW-0731">Sigma factor</keyword>
<dbReference type="PANTHER" id="PTHR43133">
    <property type="entry name" value="RNA POLYMERASE ECF-TYPE SIGMA FACTO"/>
    <property type="match status" value="1"/>
</dbReference>
<evidence type="ECO:0000256" key="3">
    <source>
        <dbReference type="ARBA" id="ARBA00023163"/>
    </source>
</evidence>
<dbReference type="EMBL" id="MQWD01000001">
    <property type="protein sequence ID" value="PAP77241.1"/>
    <property type="molecule type" value="Genomic_DNA"/>
</dbReference>
<gene>
    <name evidence="5" type="ORF">BSZ37_12760</name>
</gene>
<dbReference type="SUPFAM" id="SSF88659">
    <property type="entry name" value="Sigma3 and sigma4 domains of RNA polymerase sigma factors"/>
    <property type="match status" value="1"/>
</dbReference>
<evidence type="ECO:0000313" key="5">
    <source>
        <dbReference type="EMBL" id="PAP77241.1"/>
    </source>
</evidence>
<reference evidence="5 6" key="1">
    <citation type="submission" date="2016-11" db="EMBL/GenBank/DDBJ databases">
        <title>Study of marine rhodopsin-containing bacteria.</title>
        <authorList>
            <person name="Yoshizawa S."/>
            <person name="Kumagai Y."/>
            <person name="Kogure K."/>
        </authorList>
    </citation>
    <scope>NUCLEOTIDE SEQUENCE [LARGE SCALE GENOMIC DNA]</scope>
    <source>
        <strain evidence="5 6">SAORIC-28</strain>
    </source>
</reference>
<dbReference type="InterPro" id="IPR011517">
    <property type="entry name" value="RNA_pol_sigma70_ECF-like"/>
</dbReference>
<sequence>MPASDPLPSVELSDGLGRDLDALLPRVYDELRRIAHGYLGRERHDHTLCTTALVHEAYLRLAPQGDRGFRNRGHMLALASIAMRRVLVNYARDRSRDKRGGGVPPLRLSQIGPVGAAEGVDVLALDDALAKLARVDDRAARVVECRFFGGLTVEETAGALGVGTATVKRDWRLAKAWLHRALEDG</sequence>
<dbReference type="InterPro" id="IPR053812">
    <property type="entry name" value="HTH_Sigma70_ECF-like"/>
</dbReference>
<dbReference type="GO" id="GO:0016987">
    <property type="term" value="F:sigma factor activity"/>
    <property type="evidence" value="ECO:0007669"/>
    <property type="project" value="UniProtKB-KW"/>
</dbReference>